<gene>
    <name evidence="2" type="ORF">TCIL3000_0_44960</name>
</gene>
<organism evidence="2 3">
    <name type="scientific">Trypanosoma congolense (strain IL3000)</name>
    <dbReference type="NCBI Taxonomy" id="1068625"/>
    <lineage>
        <taxon>Eukaryota</taxon>
        <taxon>Discoba</taxon>
        <taxon>Euglenozoa</taxon>
        <taxon>Kinetoplastea</taxon>
        <taxon>Metakinetoplastina</taxon>
        <taxon>Trypanosomatida</taxon>
        <taxon>Trypanosomatidae</taxon>
        <taxon>Trypanosoma</taxon>
        <taxon>Nannomonas</taxon>
    </lineage>
</organism>
<dbReference type="VEuPathDB" id="TriTrypDB:TcIL3000_0_44960"/>
<evidence type="ECO:0000256" key="1">
    <source>
        <dbReference type="SAM" id="MobiDB-lite"/>
    </source>
</evidence>
<dbReference type="Proteomes" id="UP000000702">
    <property type="component" value="Unassembled WGS sequence"/>
</dbReference>
<name>F9W9A6_TRYCI</name>
<feature type="non-terminal residue" evidence="2">
    <location>
        <position position="193"/>
    </location>
</feature>
<reference evidence="2 3" key="2">
    <citation type="journal article" date="2012" name="Proc. Natl. Acad. Sci. U.S.A.">
        <title>Antigenic diversity is generated by distinct evolutionary mechanisms in African trypanosome species.</title>
        <authorList>
            <person name="Jackson A.P."/>
            <person name="Berry A."/>
            <person name="Aslett M."/>
            <person name="Allison H.C."/>
            <person name="Burton P."/>
            <person name="Vavrova-Anderson J."/>
            <person name="Brown R."/>
            <person name="Browne H."/>
            <person name="Corton N."/>
            <person name="Hauser H."/>
            <person name="Gamble J."/>
            <person name="Gilderthorp R."/>
            <person name="Marcello L."/>
            <person name="McQuillan J."/>
            <person name="Otto T.D."/>
            <person name="Quail M.A."/>
            <person name="Sanders M.J."/>
            <person name="van Tonder A."/>
            <person name="Ginger M.L."/>
            <person name="Field M.C."/>
            <person name="Barry J.D."/>
            <person name="Hertz-Fowler C."/>
            <person name="Berriman M."/>
        </authorList>
    </citation>
    <scope>NUCLEOTIDE SEQUENCE [LARGE SCALE GENOMIC DNA]</scope>
    <source>
        <strain evidence="2 3">IL3000</strain>
    </source>
</reference>
<protein>
    <submittedName>
        <fullName evidence="2">WGS project CAEQ00000000 data, annotated contig 1842</fullName>
    </submittedName>
</protein>
<evidence type="ECO:0000313" key="3">
    <source>
        <dbReference type="Proteomes" id="UP000000702"/>
    </source>
</evidence>
<proteinExistence type="predicted"/>
<sequence length="193" mass="21675">MSRRLLFNKGQFGEHDYNLLRTGAIATSRSVLSRNELIEEGIVDVGEGAVANVYERLMARLEQHGLRRVFISSYNQDVDCDDTRSRSDLDGGCDGPFDTPGEHKNQKSQNFGGGERVPYYYMCVPCELQLCETSEVPATLKMLQDAHYHFSSAEHRCIASWMGDQDIDLTLSTTAQLDPEGYSRIYVNGIPIL</sequence>
<dbReference type="EMBL" id="CAEQ01001289">
    <property type="protein sequence ID" value="CCD13799.1"/>
    <property type="molecule type" value="Genomic_DNA"/>
</dbReference>
<comment type="caution">
    <text evidence="2">The sequence shown here is derived from an EMBL/GenBank/DDBJ whole genome shotgun (WGS) entry which is preliminary data.</text>
</comment>
<accession>F9W9A6</accession>
<feature type="region of interest" description="Disordered" evidence="1">
    <location>
        <begin position="82"/>
        <end position="110"/>
    </location>
</feature>
<dbReference type="AlphaFoldDB" id="F9W9A6"/>
<evidence type="ECO:0000313" key="2">
    <source>
        <dbReference type="EMBL" id="CCD13799.1"/>
    </source>
</evidence>
<keyword evidence="3" id="KW-1185">Reference proteome</keyword>
<reference evidence="3" key="1">
    <citation type="submission" date="2011-07" db="EMBL/GenBank/DDBJ databases">
        <title>Divergent evolution of antigenic variation in African trypanosomes.</title>
        <authorList>
            <person name="Jackson A.P."/>
            <person name="Berry A."/>
            <person name="Allison H.C."/>
            <person name="Burton P."/>
            <person name="Anderson J."/>
            <person name="Aslett M."/>
            <person name="Brown R."/>
            <person name="Corton N."/>
            <person name="Harris D."/>
            <person name="Hauser H."/>
            <person name="Gamble J."/>
            <person name="Gilderthorp R."/>
            <person name="McQuillan J."/>
            <person name="Quail M.A."/>
            <person name="Sanders M."/>
            <person name="Van Tonder A."/>
            <person name="Ginger M.L."/>
            <person name="Donelson J.E."/>
            <person name="Field M.C."/>
            <person name="Barry J.D."/>
            <person name="Berriman M."/>
            <person name="Hertz-Fowler C."/>
        </authorList>
    </citation>
    <scope>NUCLEOTIDE SEQUENCE [LARGE SCALE GENOMIC DNA]</scope>
    <source>
        <strain evidence="3">IL3000</strain>
    </source>
</reference>